<dbReference type="RefSeq" id="WP_109923133.1">
    <property type="nucleotide sequence ID" value="NZ_QGLF01000007.1"/>
</dbReference>
<gene>
    <name evidence="1" type="ORF">DKG75_20890</name>
</gene>
<protein>
    <submittedName>
        <fullName evidence="1">Uncharacterized protein</fullName>
    </submittedName>
</protein>
<dbReference type="EMBL" id="QGLF01000007">
    <property type="protein sequence ID" value="PWR17999.1"/>
    <property type="molecule type" value="Genomic_DNA"/>
</dbReference>
<evidence type="ECO:0000313" key="2">
    <source>
        <dbReference type="Proteomes" id="UP000246077"/>
    </source>
</evidence>
<dbReference type="AlphaFoldDB" id="A0A317DTJ9"/>
<dbReference type="OrthoDB" id="9943979at2"/>
<name>A0A317DTJ9_9PROT</name>
<reference evidence="2" key="1">
    <citation type="submission" date="2018-05" db="EMBL/GenBank/DDBJ databases">
        <title>Zavarzinia sp. HR-AS.</title>
        <authorList>
            <person name="Lee Y."/>
            <person name="Jeon C.O."/>
        </authorList>
    </citation>
    <scope>NUCLEOTIDE SEQUENCE [LARGE SCALE GENOMIC DNA]</scope>
    <source>
        <strain evidence="2">DSM 1231</strain>
    </source>
</reference>
<sequence>MVATIADAEQAIQAAIIKVQALGEIPNRPVVIDTAVKRLMMADTEEADARDLVARAVTAMRQRGVLHAHEGPYNIWTITEAGHA</sequence>
<keyword evidence="2" id="KW-1185">Reference proteome</keyword>
<evidence type="ECO:0000313" key="1">
    <source>
        <dbReference type="EMBL" id="PWR17999.1"/>
    </source>
</evidence>
<accession>A0A317DTJ9</accession>
<dbReference type="Proteomes" id="UP000246077">
    <property type="component" value="Unassembled WGS sequence"/>
</dbReference>
<comment type="caution">
    <text evidence="1">The sequence shown here is derived from an EMBL/GenBank/DDBJ whole genome shotgun (WGS) entry which is preliminary data.</text>
</comment>
<organism evidence="1 2">
    <name type="scientific">Zavarzinia compransoris</name>
    <dbReference type="NCBI Taxonomy" id="1264899"/>
    <lineage>
        <taxon>Bacteria</taxon>
        <taxon>Pseudomonadati</taxon>
        <taxon>Pseudomonadota</taxon>
        <taxon>Alphaproteobacteria</taxon>
        <taxon>Rhodospirillales</taxon>
        <taxon>Zavarziniaceae</taxon>
        <taxon>Zavarzinia</taxon>
    </lineage>
</organism>
<proteinExistence type="predicted"/>